<evidence type="ECO:0000313" key="2">
    <source>
        <dbReference type="Proteomes" id="UP000230069"/>
    </source>
</evidence>
<reference evidence="1 2" key="1">
    <citation type="submission" date="2017-09" db="EMBL/GenBank/DDBJ databases">
        <title>WGS assembly of Aquilegia coerulea Goldsmith.</title>
        <authorList>
            <person name="Hodges S."/>
            <person name="Kramer E."/>
            <person name="Nordborg M."/>
            <person name="Tomkins J."/>
            <person name="Borevitz J."/>
            <person name="Derieg N."/>
            <person name="Yan J."/>
            <person name="Mihaltcheva S."/>
            <person name="Hayes R.D."/>
            <person name="Rokhsar D."/>
        </authorList>
    </citation>
    <scope>NUCLEOTIDE SEQUENCE [LARGE SCALE GENOMIC DNA]</scope>
    <source>
        <strain evidence="2">cv. Goldsmith</strain>
    </source>
</reference>
<organism evidence="1 2">
    <name type="scientific">Aquilegia coerulea</name>
    <name type="common">Rocky mountain columbine</name>
    <dbReference type="NCBI Taxonomy" id="218851"/>
    <lineage>
        <taxon>Eukaryota</taxon>
        <taxon>Viridiplantae</taxon>
        <taxon>Streptophyta</taxon>
        <taxon>Embryophyta</taxon>
        <taxon>Tracheophyta</taxon>
        <taxon>Spermatophyta</taxon>
        <taxon>Magnoliopsida</taxon>
        <taxon>Ranunculales</taxon>
        <taxon>Ranunculaceae</taxon>
        <taxon>Thalictroideae</taxon>
        <taxon>Aquilegia</taxon>
    </lineage>
</organism>
<sequence>MLCRTLYQLKVPIGYSANWKYNMNLETCQLKNLKSNDYHILLQQLLPMLLMHVFKKRKPLREAIRQLSLFYNVLCSKVINWAELSNMGKRVVEALCVFEKYFPPFFLFQ</sequence>
<dbReference type="AlphaFoldDB" id="A0A2G5DJ81"/>
<accession>A0A2G5DJ81</accession>
<name>A0A2G5DJ81_AQUCA</name>
<dbReference type="OrthoDB" id="1726731at2759"/>
<keyword evidence="2" id="KW-1185">Reference proteome</keyword>
<protein>
    <submittedName>
        <fullName evidence="1">Uncharacterized protein</fullName>
    </submittedName>
</protein>
<dbReference type="Proteomes" id="UP000230069">
    <property type="component" value="Unassembled WGS sequence"/>
</dbReference>
<proteinExistence type="predicted"/>
<evidence type="ECO:0000313" key="1">
    <source>
        <dbReference type="EMBL" id="PIA43571.1"/>
    </source>
</evidence>
<gene>
    <name evidence="1" type="ORF">AQUCO_01900162v1</name>
</gene>
<dbReference type="EMBL" id="KZ305036">
    <property type="protein sequence ID" value="PIA43571.1"/>
    <property type="molecule type" value="Genomic_DNA"/>
</dbReference>
<dbReference type="PANTHER" id="PTHR48258">
    <property type="entry name" value="DUF4218 DOMAIN-CONTAINING PROTEIN-RELATED"/>
    <property type="match status" value="1"/>
</dbReference>
<dbReference type="InParanoid" id="A0A2G5DJ81"/>